<feature type="chain" id="PRO_5015141902" evidence="12">
    <location>
        <begin position="21"/>
        <end position="269"/>
    </location>
</feature>
<keyword evidence="3" id="KW-0813">Transport</keyword>
<keyword evidence="8 11" id="KW-0472">Membrane</keyword>
<evidence type="ECO:0000256" key="4">
    <source>
        <dbReference type="ARBA" id="ARBA00022692"/>
    </source>
</evidence>
<dbReference type="GO" id="GO:0006865">
    <property type="term" value="P:amino acid transport"/>
    <property type="evidence" value="ECO:0007669"/>
    <property type="project" value="UniProtKB-KW"/>
</dbReference>
<name>A0A2P6Q0A6_ROSCH</name>
<keyword evidence="6" id="KW-0029">Amino-acid transport</keyword>
<feature type="transmembrane region" description="Helical" evidence="11">
    <location>
        <begin position="91"/>
        <end position="111"/>
    </location>
</feature>
<evidence type="ECO:0000256" key="3">
    <source>
        <dbReference type="ARBA" id="ARBA00022448"/>
    </source>
</evidence>
<gene>
    <name evidence="14" type="ORF">RchiOBHm_Chr6g0306671</name>
</gene>
<evidence type="ECO:0000256" key="6">
    <source>
        <dbReference type="ARBA" id="ARBA00022970"/>
    </source>
</evidence>
<evidence type="ECO:0000313" key="15">
    <source>
        <dbReference type="Proteomes" id="UP000238479"/>
    </source>
</evidence>
<evidence type="ECO:0000259" key="13">
    <source>
        <dbReference type="Pfam" id="PF01490"/>
    </source>
</evidence>
<dbReference type="Gramene" id="PRQ27569">
    <property type="protein sequence ID" value="PRQ27569"/>
    <property type="gene ID" value="RchiOBHm_Chr6g0306671"/>
</dbReference>
<comment type="caution">
    <text evidence="14">The sequence shown here is derived from an EMBL/GenBank/DDBJ whole genome shotgun (WGS) entry which is preliminary data.</text>
</comment>
<accession>A0A2P6Q0A6</accession>
<dbReference type="Proteomes" id="UP000238479">
    <property type="component" value="Chromosome 6"/>
</dbReference>
<dbReference type="GO" id="GO:0012505">
    <property type="term" value="C:endomembrane system"/>
    <property type="evidence" value="ECO:0007669"/>
    <property type="project" value="UniProtKB-SubCell"/>
</dbReference>
<comment type="subcellular location">
    <subcellularLocation>
        <location evidence="1">Endomembrane system</location>
        <topology evidence="1">Multi-pass membrane protein</topology>
    </subcellularLocation>
</comment>
<evidence type="ECO:0000313" key="14">
    <source>
        <dbReference type="EMBL" id="PRQ27569.1"/>
    </source>
</evidence>
<dbReference type="GO" id="GO:0015293">
    <property type="term" value="F:symporter activity"/>
    <property type="evidence" value="ECO:0007669"/>
    <property type="project" value="UniProtKB-KW"/>
</dbReference>
<dbReference type="EMBL" id="PDCK01000044">
    <property type="protein sequence ID" value="PRQ27569.1"/>
    <property type="molecule type" value="Genomic_DNA"/>
</dbReference>
<reference evidence="14 15" key="1">
    <citation type="journal article" date="2018" name="Nat. Genet.">
        <title>The Rosa genome provides new insights in the design of modern roses.</title>
        <authorList>
            <person name="Bendahmane M."/>
        </authorList>
    </citation>
    <scope>NUCLEOTIDE SEQUENCE [LARGE SCALE GENOMIC DNA]</scope>
    <source>
        <strain evidence="15">cv. Old Blush</strain>
    </source>
</reference>
<evidence type="ECO:0000256" key="7">
    <source>
        <dbReference type="ARBA" id="ARBA00022989"/>
    </source>
</evidence>
<dbReference type="STRING" id="74649.A0A2P6Q0A6"/>
<feature type="domain" description="Amino acid transporter transmembrane" evidence="13">
    <location>
        <begin position="50"/>
        <end position="123"/>
    </location>
</feature>
<dbReference type="AlphaFoldDB" id="A0A2P6Q0A6"/>
<evidence type="ECO:0000256" key="11">
    <source>
        <dbReference type="SAM" id="Phobius"/>
    </source>
</evidence>
<dbReference type="GO" id="GO:0009734">
    <property type="term" value="P:auxin-activated signaling pathway"/>
    <property type="evidence" value="ECO:0007669"/>
    <property type="project" value="UniProtKB-KW"/>
</dbReference>
<dbReference type="GO" id="GO:0006364">
    <property type="term" value="P:rRNA processing"/>
    <property type="evidence" value="ECO:0007669"/>
    <property type="project" value="UniProtKB-KW"/>
</dbReference>
<feature type="transmembrane region" description="Helical" evidence="11">
    <location>
        <begin position="173"/>
        <end position="190"/>
    </location>
</feature>
<feature type="transmembrane region" description="Helical" evidence="11">
    <location>
        <begin position="235"/>
        <end position="255"/>
    </location>
</feature>
<dbReference type="Pfam" id="PF01490">
    <property type="entry name" value="Aa_trans"/>
    <property type="match status" value="2"/>
</dbReference>
<feature type="transmembrane region" description="Helical" evidence="11">
    <location>
        <begin position="123"/>
        <end position="143"/>
    </location>
</feature>
<keyword evidence="12" id="KW-0732">Signal</keyword>
<feature type="transmembrane region" description="Helical" evidence="11">
    <location>
        <begin position="196"/>
        <end position="214"/>
    </location>
</feature>
<proteinExistence type="inferred from homology"/>
<dbReference type="PANTHER" id="PTHR48017">
    <property type="entry name" value="OS05G0424000 PROTEIN-RELATED"/>
    <property type="match status" value="1"/>
</dbReference>
<feature type="signal peptide" evidence="12">
    <location>
        <begin position="1"/>
        <end position="20"/>
    </location>
</feature>
<evidence type="ECO:0000256" key="12">
    <source>
        <dbReference type="SAM" id="SignalP"/>
    </source>
</evidence>
<evidence type="ECO:0000256" key="2">
    <source>
        <dbReference type="ARBA" id="ARBA00005590"/>
    </source>
</evidence>
<evidence type="ECO:0000256" key="9">
    <source>
        <dbReference type="ARBA" id="ARBA00023294"/>
    </source>
</evidence>
<dbReference type="InterPro" id="IPR013057">
    <property type="entry name" value="AA_transpt_TM"/>
</dbReference>
<keyword evidence="4 11" id="KW-0812">Transmembrane</keyword>
<keyword evidence="9" id="KW-0927">Auxin signaling pathway</keyword>
<sequence>MTSPWPAAAVFQEWVRLVLSRWSTLQLVIENEWGSRDSRLKTEQLVFDVLSWVNHSTVGDIAFACSYALVLFEIQDTLKSSPPENKVMKRAVVIGGSTMTLFFMMYASLGYAAFGNKTPENLLAVGAFQVLCQPVFGIVELLASRRWPKSNFINKENQVRLGYMKFDINMFRLTWRTTFVVLATFIDMAMPFFTDMLALLGAIGYWPLIVYVPIEMHVVQNKIQKQTLRWFGLQLLSFLCLLLSLAAASGSTYGLHKGLGAYKLFKVKE</sequence>
<keyword evidence="15" id="KW-1185">Reference proteome</keyword>
<comment type="function">
    <text evidence="10">Carrier protein involved in proton-driven auxin influx. Mediates the formation of auxin gradient from developing leaves (site of auxin biosynthesis) to tips by contributing to the loading of auxin in vascular tissues and facilitating acropetal (base to tip) auxin transport within inner tissues of the root apex, and basipetal (tip to base) auxin transport within outer tissues of the root apex. May be involved in lateral roots and nodules formation.</text>
</comment>
<organism evidence="14 15">
    <name type="scientific">Rosa chinensis</name>
    <name type="common">China rose</name>
    <dbReference type="NCBI Taxonomy" id="74649"/>
    <lineage>
        <taxon>Eukaryota</taxon>
        <taxon>Viridiplantae</taxon>
        <taxon>Streptophyta</taxon>
        <taxon>Embryophyta</taxon>
        <taxon>Tracheophyta</taxon>
        <taxon>Spermatophyta</taxon>
        <taxon>Magnoliopsida</taxon>
        <taxon>eudicotyledons</taxon>
        <taxon>Gunneridae</taxon>
        <taxon>Pentapetalae</taxon>
        <taxon>rosids</taxon>
        <taxon>fabids</taxon>
        <taxon>Rosales</taxon>
        <taxon>Rosaceae</taxon>
        <taxon>Rosoideae</taxon>
        <taxon>Rosoideae incertae sedis</taxon>
        <taxon>Rosa</taxon>
    </lineage>
</organism>
<evidence type="ECO:0000256" key="10">
    <source>
        <dbReference type="ARBA" id="ARBA00045588"/>
    </source>
</evidence>
<keyword evidence="5" id="KW-0769">Symport</keyword>
<feature type="domain" description="Amino acid transporter transmembrane" evidence="13">
    <location>
        <begin position="124"/>
        <end position="255"/>
    </location>
</feature>
<keyword evidence="7 11" id="KW-1133">Transmembrane helix</keyword>
<protein>
    <submittedName>
        <fullName evidence="14">Putative pre-rRNA-processing protein TSR2</fullName>
    </submittedName>
</protein>
<evidence type="ECO:0000256" key="1">
    <source>
        <dbReference type="ARBA" id="ARBA00004127"/>
    </source>
</evidence>
<dbReference type="OMA" id="FIDMAMP"/>
<evidence type="ECO:0000256" key="5">
    <source>
        <dbReference type="ARBA" id="ARBA00022847"/>
    </source>
</evidence>
<comment type="similarity">
    <text evidence="2">Belongs to the amino acid/polyamine transporter 2 family. Amino acid/auxin permease (AAAP) (TC 2.A.18.1) subfamily.</text>
</comment>
<evidence type="ECO:0000256" key="8">
    <source>
        <dbReference type="ARBA" id="ARBA00023136"/>
    </source>
</evidence>
<feature type="transmembrane region" description="Helical" evidence="11">
    <location>
        <begin position="49"/>
        <end position="70"/>
    </location>
</feature>